<dbReference type="Proteomes" id="UP000663829">
    <property type="component" value="Unassembled WGS sequence"/>
</dbReference>
<dbReference type="Proteomes" id="UP000681722">
    <property type="component" value="Unassembled WGS sequence"/>
</dbReference>
<accession>A0A814A6F1</accession>
<dbReference type="Gene3D" id="1.20.1070.10">
    <property type="entry name" value="Rhodopsin 7-helix transmembrane proteins"/>
    <property type="match status" value="1"/>
</dbReference>
<dbReference type="InterPro" id="IPR000276">
    <property type="entry name" value="GPCR_Rhodpsn"/>
</dbReference>
<dbReference type="PANTHER" id="PTHR24241:SF83">
    <property type="entry name" value="G-PROTEIN COUPLED RECEPTOR 150-RELATED"/>
    <property type="match status" value="1"/>
</dbReference>
<comment type="caution">
    <text evidence="9">The sequence shown here is derived from an EMBL/GenBank/DDBJ whole genome shotgun (WGS) entry which is preliminary data.</text>
</comment>
<dbReference type="AlphaFoldDB" id="A0A814A6F1"/>
<dbReference type="InterPro" id="IPR017452">
    <property type="entry name" value="GPCR_Rhodpsn_7TM"/>
</dbReference>
<sequence>MGDILCRIVKFAQSFSMMSLTNIVVAMAIDRCVAILKPLNAREIRVMYLCSAAWFTAFLLSLPNSVIFSVRMEQGHPKCMALFQFENNLLARRIYLTFISIVVYFLPSLTILLCYGLIFLKLWQQERRSTIKIYGVVKQPDGSVNSDSNTCGHIESYDSHKKNKTLIKKRISFPAHSTIYGRAKSKTFWMIIILVSCMILFGLPYYCLELVISYRGFVPNEIVYAIAGTMAVAPSSVDPWIFLLFWVKRNSSSIREKRQHPTNENGKCKTLMNSNSKQKQFRNTL</sequence>
<evidence type="ECO:0000256" key="1">
    <source>
        <dbReference type="ARBA" id="ARBA00004651"/>
    </source>
</evidence>
<evidence type="ECO:0000313" key="13">
    <source>
        <dbReference type="Proteomes" id="UP000663829"/>
    </source>
</evidence>
<gene>
    <name evidence="9" type="ORF">GPM918_LOCUS9108</name>
    <name evidence="10" type="ORF">OVA965_LOCUS30914</name>
    <name evidence="11" type="ORF">SRO942_LOCUS9109</name>
    <name evidence="12" type="ORF">TMI583_LOCUS31729</name>
</gene>
<dbReference type="EMBL" id="CAJNOK010022806">
    <property type="protein sequence ID" value="CAF1353614.1"/>
    <property type="molecule type" value="Genomic_DNA"/>
</dbReference>
<evidence type="ECO:0000256" key="3">
    <source>
        <dbReference type="ARBA" id="ARBA00022692"/>
    </source>
</evidence>
<dbReference type="OrthoDB" id="5987909at2759"/>
<feature type="domain" description="G-protein coupled receptors family 1 profile" evidence="8">
    <location>
        <begin position="1"/>
        <end position="242"/>
    </location>
</feature>
<dbReference type="Proteomes" id="UP000677228">
    <property type="component" value="Unassembled WGS sequence"/>
</dbReference>
<dbReference type="GO" id="GO:0004930">
    <property type="term" value="F:G protein-coupled receptor activity"/>
    <property type="evidence" value="ECO:0007669"/>
    <property type="project" value="InterPro"/>
</dbReference>
<reference evidence="9" key="1">
    <citation type="submission" date="2021-02" db="EMBL/GenBank/DDBJ databases">
        <authorList>
            <person name="Nowell W R."/>
        </authorList>
    </citation>
    <scope>NUCLEOTIDE SEQUENCE</scope>
</reference>
<dbReference type="GO" id="GO:0005886">
    <property type="term" value="C:plasma membrane"/>
    <property type="evidence" value="ECO:0007669"/>
    <property type="project" value="UniProtKB-SubCell"/>
</dbReference>
<keyword evidence="13" id="KW-1185">Reference proteome</keyword>
<evidence type="ECO:0000259" key="8">
    <source>
        <dbReference type="PROSITE" id="PS50262"/>
    </source>
</evidence>
<dbReference type="PROSITE" id="PS50262">
    <property type="entry name" value="G_PROTEIN_RECEP_F1_2"/>
    <property type="match status" value="1"/>
</dbReference>
<evidence type="ECO:0000313" key="10">
    <source>
        <dbReference type="EMBL" id="CAF1353614.1"/>
    </source>
</evidence>
<dbReference type="SUPFAM" id="SSF81321">
    <property type="entry name" value="Family A G protein-coupled receptor-like"/>
    <property type="match status" value="1"/>
</dbReference>
<name>A0A814A6F1_9BILA</name>
<evidence type="ECO:0000256" key="4">
    <source>
        <dbReference type="ARBA" id="ARBA00022989"/>
    </source>
</evidence>
<feature type="transmembrane region" description="Helical" evidence="7">
    <location>
        <begin position="222"/>
        <end position="247"/>
    </location>
</feature>
<feature type="transmembrane region" description="Helical" evidence="7">
    <location>
        <begin position="46"/>
        <end position="68"/>
    </location>
</feature>
<evidence type="ECO:0000256" key="6">
    <source>
        <dbReference type="ARBA" id="ARBA00023170"/>
    </source>
</evidence>
<evidence type="ECO:0000256" key="7">
    <source>
        <dbReference type="SAM" id="Phobius"/>
    </source>
</evidence>
<evidence type="ECO:0000256" key="5">
    <source>
        <dbReference type="ARBA" id="ARBA00023136"/>
    </source>
</evidence>
<comment type="subcellular location">
    <subcellularLocation>
        <location evidence="1">Cell membrane</location>
        <topology evidence="1">Multi-pass membrane protein</topology>
    </subcellularLocation>
</comment>
<dbReference type="GO" id="GO:0032870">
    <property type="term" value="P:cellular response to hormone stimulus"/>
    <property type="evidence" value="ECO:0007669"/>
    <property type="project" value="TreeGrafter"/>
</dbReference>
<keyword evidence="4 7" id="KW-1133">Transmembrane helix</keyword>
<dbReference type="EMBL" id="CAJNOQ010001657">
    <property type="protein sequence ID" value="CAF0910236.1"/>
    <property type="molecule type" value="Genomic_DNA"/>
</dbReference>
<keyword evidence="5 7" id="KW-0472">Membrane</keyword>
<dbReference type="Pfam" id="PF00001">
    <property type="entry name" value="7tm_1"/>
    <property type="match status" value="1"/>
</dbReference>
<keyword evidence="6" id="KW-0675">Receptor</keyword>
<keyword evidence="2" id="KW-1003">Cell membrane</keyword>
<evidence type="ECO:0000313" key="11">
    <source>
        <dbReference type="EMBL" id="CAF3691468.1"/>
    </source>
</evidence>
<evidence type="ECO:0000313" key="12">
    <source>
        <dbReference type="EMBL" id="CAF4164049.1"/>
    </source>
</evidence>
<proteinExistence type="predicted"/>
<evidence type="ECO:0000256" key="2">
    <source>
        <dbReference type="ARBA" id="ARBA00022475"/>
    </source>
</evidence>
<dbReference type="Proteomes" id="UP000682733">
    <property type="component" value="Unassembled WGS sequence"/>
</dbReference>
<feature type="transmembrane region" description="Helical" evidence="7">
    <location>
        <begin position="187"/>
        <end position="206"/>
    </location>
</feature>
<protein>
    <recommendedName>
        <fullName evidence="8">G-protein coupled receptors family 1 profile domain-containing protein</fullName>
    </recommendedName>
</protein>
<dbReference type="GO" id="GO:0042277">
    <property type="term" value="F:peptide binding"/>
    <property type="evidence" value="ECO:0007669"/>
    <property type="project" value="TreeGrafter"/>
</dbReference>
<organism evidence="9 13">
    <name type="scientific">Didymodactylos carnosus</name>
    <dbReference type="NCBI Taxonomy" id="1234261"/>
    <lineage>
        <taxon>Eukaryota</taxon>
        <taxon>Metazoa</taxon>
        <taxon>Spiralia</taxon>
        <taxon>Gnathifera</taxon>
        <taxon>Rotifera</taxon>
        <taxon>Eurotatoria</taxon>
        <taxon>Bdelloidea</taxon>
        <taxon>Philodinida</taxon>
        <taxon>Philodinidae</taxon>
        <taxon>Didymodactylos</taxon>
    </lineage>
</organism>
<dbReference type="PANTHER" id="PTHR24241">
    <property type="entry name" value="NEUROPEPTIDE RECEPTOR-RELATED G-PROTEIN COUPLED RECEPTOR"/>
    <property type="match status" value="1"/>
</dbReference>
<dbReference type="PRINTS" id="PR00237">
    <property type="entry name" value="GPCRRHODOPSN"/>
</dbReference>
<dbReference type="EMBL" id="CAJOBA010044449">
    <property type="protein sequence ID" value="CAF4164049.1"/>
    <property type="molecule type" value="Genomic_DNA"/>
</dbReference>
<feature type="transmembrane region" description="Helical" evidence="7">
    <location>
        <begin position="94"/>
        <end position="120"/>
    </location>
</feature>
<evidence type="ECO:0000313" key="9">
    <source>
        <dbReference type="EMBL" id="CAF0910236.1"/>
    </source>
</evidence>
<keyword evidence="3 7" id="KW-0812">Transmembrane</keyword>
<dbReference type="EMBL" id="CAJOBC010001657">
    <property type="protein sequence ID" value="CAF3691468.1"/>
    <property type="molecule type" value="Genomic_DNA"/>
</dbReference>